<dbReference type="HOGENOM" id="CLU_3081078_0_0_9"/>
<name>C7XWX1_9LACO</name>
<keyword evidence="2" id="KW-1185">Reference proteome</keyword>
<sequence>MSLTIPKVEYMTRIAVGIFWNTFRLWLAHPTSITIQNLAILVKHDLKRLRNY</sequence>
<protein>
    <submittedName>
        <fullName evidence="1">Uncharacterized protein</fullName>
    </submittedName>
</protein>
<dbReference type="STRING" id="575594.HMPREF0501_01256"/>
<accession>C7XWX1</accession>
<dbReference type="AlphaFoldDB" id="C7XWX1"/>
<organism evidence="1 2">
    <name type="scientific">Limosilactobacillus coleohominis 101-4-CHN</name>
    <dbReference type="NCBI Taxonomy" id="575594"/>
    <lineage>
        <taxon>Bacteria</taxon>
        <taxon>Bacillati</taxon>
        <taxon>Bacillota</taxon>
        <taxon>Bacilli</taxon>
        <taxon>Lactobacillales</taxon>
        <taxon>Lactobacillaceae</taxon>
        <taxon>Limosilactobacillus</taxon>
    </lineage>
</organism>
<reference evidence="1 2" key="1">
    <citation type="submission" date="2009-06" db="EMBL/GenBank/DDBJ databases">
        <title>The Genome Sequence of Lactobacillus coleohominis strain 101-4-CHN.</title>
        <authorList>
            <consortium name="The Broad Institute Genome Sequencing Platform"/>
            <person name="Ward D."/>
            <person name="Young S.K."/>
            <person name="Zeng Q."/>
            <person name="Koehrsen M."/>
            <person name="Alvarado L."/>
            <person name="Berlin A."/>
            <person name="Borenstein D."/>
            <person name="Chen Z."/>
            <person name="Engels R."/>
            <person name="Freedman E."/>
            <person name="Gellesch M."/>
            <person name="Goldberg J."/>
            <person name="Griggs A."/>
            <person name="Gujja S."/>
            <person name="Heiman D."/>
            <person name="Hepburn T."/>
            <person name="Howarth C."/>
            <person name="Jen D."/>
            <person name="Larson L."/>
            <person name="Lewis B."/>
            <person name="Mehta T."/>
            <person name="Park D."/>
            <person name="Pearson M."/>
            <person name="Roberts A."/>
            <person name="Saif S."/>
            <person name="Shea T."/>
            <person name="Shenoy N."/>
            <person name="Sisk P."/>
            <person name="Stolte C."/>
            <person name="Sykes S."/>
            <person name="Walk T."/>
            <person name="White J."/>
            <person name="Yandava C."/>
            <person name="Liu Y."/>
            <person name="Xu Q."/>
            <person name="Lander E."/>
            <person name="Nusbaum C."/>
            <person name="Galagan J."/>
            <person name="Birren B."/>
        </authorList>
    </citation>
    <scope>NUCLEOTIDE SEQUENCE [LARGE SCALE GENOMIC DNA]</scope>
    <source>
        <strain evidence="1 2">101-4-CHN</strain>
    </source>
</reference>
<evidence type="ECO:0000313" key="1">
    <source>
        <dbReference type="EMBL" id="EEU29791.1"/>
    </source>
</evidence>
<dbReference type="Proteomes" id="UP000003987">
    <property type="component" value="Unassembled WGS sequence"/>
</dbReference>
<proteinExistence type="predicted"/>
<dbReference type="EMBL" id="GG698805">
    <property type="protein sequence ID" value="EEU29791.1"/>
    <property type="molecule type" value="Genomic_DNA"/>
</dbReference>
<gene>
    <name evidence="1" type="ORF">HMPREF0501_01256</name>
</gene>
<evidence type="ECO:0000313" key="2">
    <source>
        <dbReference type="Proteomes" id="UP000003987"/>
    </source>
</evidence>